<protein>
    <submittedName>
        <fullName evidence="2">Uncharacterized protein</fullName>
    </submittedName>
</protein>
<reference evidence="2 3" key="1">
    <citation type="submission" date="2015-11" db="EMBL/GenBank/DDBJ databases">
        <authorList>
            <person name="Trulli M."/>
            <person name="Cordero M."/>
            <person name="Cross T."/>
            <person name="Dunbar D."/>
            <person name="Bradley K.W."/>
            <person name="Asai D.J."/>
            <person name="Bowman C.A."/>
            <person name="Russell D.A."/>
            <person name="Pope W.H."/>
            <person name="Jacobs-Sera D."/>
            <person name="Hendrix R.W."/>
            <person name="Hatfull G.F."/>
        </authorList>
    </citation>
    <scope>NUCLEOTIDE SEQUENCE [LARGE SCALE GENOMIC DNA]</scope>
</reference>
<proteinExistence type="predicted"/>
<evidence type="ECO:0000313" key="2">
    <source>
        <dbReference type="EMBL" id="ALY10164.1"/>
    </source>
</evidence>
<dbReference type="EMBL" id="KU160663">
    <property type="protein sequence ID" value="ALY10083.1"/>
    <property type="molecule type" value="Genomic_DNA"/>
</dbReference>
<evidence type="ECO:0000313" key="3">
    <source>
        <dbReference type="Proteomes" id="UP000224485"/>
    </source>
</evidence>
<evidence type="ECO:0000313" key="1">
    <source>
        <dbReference type="EMBL" id="ALY10083.1"/>
    </source>
</evidence>
<dbReference type="Proteomes" id="UP000224485">
    <property type="component" value="Segment"/>
</dbReference>
<sequence>MGQRIKIELGKGVGGSKKLTTYLKLDEHTTNEDVQRCVEWQALMMGVGGGVALIRQEFRPVPHRVYYLRGATAHVTTEEV</sequence>
<gene>
    <name evidence="2" type="primary">90</name>
    <name evidence="1" type="synonym">1</name>
    <name evidence="1" type="ORF">RINGS_1</name>
    <name evidence="2" type="ORF">RINGS_90</name>
</gene>
<organism evidence="2 3">
    <name type="scientific">Arthrobacter phage Rings</name>
    <dbReference type="NCBI Taxonomy" id="1772313"/>
    <lineage>
        <taxon>Viruses</taxon>
        <taxon>Duplodnaviria</taxon>
        <taxon>Heunggongvirae</taxon>
        <taxon>Uroviricota</taxon>
        <taxon>Caudoviricetes</taxon>
        <taxon>Amigovirus</taxon>
        <taxon>Amigovirus amigo</taxon>
    </lineage>
</organism>
<accession>A0A0U4JJN2</accession>
<name>A0A0U4JJN2_9CAUD</name>
<dbReference type="EMBL" id="KU160663">
    <property type="protein sequence ID" value="ALY10164.1"/>
    <property type="molecule type" value="Genomic_DNA"/>
</dbReference>